<dbReference type="RefSeq" id="WP_350378654.1">
    <property type="nucleotide sequence ID" value="NZ_JBELQD010000013.1"/>
</dbReference>
<keyword evidence="12 21" id="KW-0675">Receptor</keyword>
<accession>A0ABV1R3K7</accession>
<organism evidence="21 22">
    <name type="scientific">Methylobacterium brachiatum</name>
    <dbReference type="NCBI Taxonomy" id="269660"/>
    <lineage>
        <taxon>Bacteria</taxon>
        <taxon>Pseudomonadati</taxon>
        <taxon>Pseudomonadota</taxon>
        <taxon>Alphaproteobacteria</taxon>
        <taxon>Hyphomicrobiales</taxon>
        <taxon>Methylobacteriaceae</taxon>
        <taxon>Methylobacterium</taxon>
    </lineage>
</organism>
<evidence type="ECO:0000256" key="9">
    <source>
        <dbReference type="ARBA" id="ARBA00023065"/>
    </source>
</evidence>
<evidence type="ECO:0000256" key="1">
    <source>
        <dbReference type="ARBA" id="ARBA00004571"/>
    </source>
</evidence>
<dbReference type="SUPFAM" id="SSF56935">
    <property type="entry name" value="Porins"/>
    <property type="match status" value="1"/>
</dbReference>
<dbReference type="InterPro" id="IPR039426">
    <property type="entry name" value="TonB-dep_rcpt-like"/>
</dbReference>
<keyword evidence="9" id="KW-0406">Ion transport</keyword>
<keyword evidence="13 14" id="KW-0998">Cell outer membrane</keyword>
<dbReference type="PROSITE" id="PS01156">
    <property type="entry name" value="TONB_DEPENDENT_REC_2"/>
    <property type="match status" value="1"/>
</dbReference>
<dbReference type="InterPro" id="IPR000531">
    <property type="entry name" value="Beta-barrel_TonB"/>
</dbReference>
<dbReference type="Proteomes" id="UP001432995">
    <property type="component" value="Unassembled WGS sequence"/>
</dbReference>
<dbReference type="Pfam" id="PF07715">
    <property type="entry name" value="Plug"/>
    <property type="match status" value="1"/>
</dbReference>
<keyword evidence="4 14" id="KW-1134">Transmembrane beta strand</keyword>
<keyword evidence="6 14" id="KW-0812">Transmembrane</keyword>
<dbReference type="InterPro" id="IPR010917">
    <property type="entry name" value="TonB_rcpt_CS"/>
</dbReference>
<proteinExistence type="inferred from homology"/>
<dbReference type="Gene3D" id="2.170.130.10">
    <property type="entry name" value="TonB-dependent receptor, plug domain"/>
    <property type="match status" value="1"/>
</dbReference>
<comment type="subcellular location">
    <subcellularLocation>
        <location evidence="1 14">Cell outer membrane</location>
        <topology evidence="1 14">Multi-pass membrane protein</topology>
    </subcellularLocation>
</comment>
<keyword evidence="22" id="KW-1185">Reference proteome</keyword>
<dbReference type="Gene3D" id="2.40.170.20">
    <property type="entry name" value="TonB-dependent receptor, beta-barrel domain"/>
    <property type="match status" value="1"/>
</dbReference>
<gene>
    <name evidence="21" type="ORF">ABS770_14020</name>
</gene>
<evidence type="ECO:0000259" key="19">
    <source>
        <dbReference type="Pfam" id="PF00593"/>
    </source>
</evidence>
<feature type="chain" id="PRO_5045295422" evidence="18">
    <location>
        <begin position="24"/>
        <end position="727"/>
    </location>
</feature>
<evidence type="ECO:0000256" key="5">
    <source>
        <dbReference type="ARBA" id="ARBA00022496"/>
    </source>
</evidence>
<evidence type="ECO:0000256" key="4">
    <source>
        <dbReference type="ARBA" id="ARBA00022452"/>
    </source>
</evidence>
<evidence type="ECO:0000256" key="11">
    <source>
        <dbReference type="ARBA" id="ARBA00023136"/>
    </source>
</evidence>
<keyword evidence="8" id="KW-0408">Iron</keyword>
<evidence type="ECO:0000256" key="15">
    <source>
        <dbReference type="PROSITE-ProRule" id="PRU10144"/>
    </source>
</evidence>
<keyword evidence="3 14" id="KW-0813">Transport</keyword>
<comment type="similarity">
    <text evidence="2 14 16">Belongs to the TonB-dependent receptor family.</text>
</comment>
<keyword evidence="11 14" id="KW-0472">Membrane</keyword>
<protein>
    <submittedName>
        <fullName evidence="21">TonB-dependent siderophore receptor</fullName>
    </submittedName>
</protein>
<evidence type="ECO:0000256" key="12">
    <source>
        <dbReference type="ARBA" id="ARBA00023170"/>
    </source>
</evidence>
<dbReference type="CDD" id="cd01347">
    <property type="entry name" value="ligand_gated_channel"/>
    <property type="match status" value="1"/>
</dbReference>
<keyword evidence="7 18" id="KW-0732">Signal</keyword>
<feature type="short sequence motif" description="TonB C-terminal box" evidence="15">
    <location>
        <begin position="710"/>
        <end position="727"/>
    </location>
</feature>
<evidence type="ECO:0000256" key="17">
    <source>
        <dbReference type="SAM" id="MobiDB-lite"/>
    </source>
</evidence>
<dbReference type="EMBL" id="JBELQD010000013">
    <property type="protein sequence ID" value="MER2289380.1"/>
    <property type="molecule type" value="Genomic_DNA"/>
</dbReference>
<evidence type="ECO:0000256" key="7">
    <source>
        <dbReference type="ARBA" id="ARBA00022729"/>
    </source>
</evidence>
<reference evidence="21" key="1">
    <citation type="submission" date="2024-06" db="EMBL/GenBank/DDBJ databases">
        <authorList>
            <person name="Campbell A.G."/>
        </authorList>
    </citation>
    <scope>NUCLEOTIDE SEQUENCE</scope>
    <source>
        <strain evidence="21">EM17</strain>
    </source>
</reference>
<feature type="region of interest" description="Disordered" evidence="17">
    <location>
        <begin position="40"/>
        <end position="66"/>
    </location>
</feature>
<evidence type="ECO:0000256" key="14">
    <source>
        <dbReference type="PROSITE-ProRule" id="PRU01360"/>
    </source>
</evidence>
<keyword evidence="5" id="KW-0410">Iron transport</keyword>
<comment type="caution">
    <text evidence="21">The sequence shown here is derived from an EMBL/GenBank/DDBJ whole genome shotgun (WGS) entry which is preliminary data.</text>
</comment>
<evidence type="ECO:0000256" key="6">
    <source>
        <dbReference type="ARBA" id="ARBA00022692"/>
    </source>
</evidence>
<feature type="domain" description="TonB-dependent receptor plug" evidence="20">
    <location>
        <begin position="86"/>
        <end position="178"/>
    </location>
</feature>
<evidence type="ECO:0000313" key="21">
    <source>
        <dbReference type="EMBL" id="MER2289380.1"/>
    </source>
</evidence>
<evidence type="ECO:0000256" key="2">
    <source>
        <dbReference type="ARBA" id="ARBA00009810"/>
    </source>
</evidence>
<feature type="signal peptide" evidence="18">
    <location>
        <begin position="1"/>
        <end position="23"/>
    </location>
</feature>
<name>A0ABV1R3K7_9HYPH</name>
<evidence type="ECO:0000256" key="3">
    <source>
        <dbReference type="ARBA" id="ARBA00022448"/>
    </source>
</evidence>
<dbReference type="NCBIfam" id="TIGR01783">
    <property type="entry name" value="TonB-siderophor"/>
    <property type="match status" value="1"/>
</dbReference>
<evidence type="ECO:0000313" key="22">
    <source>
        <dbReference type="Proteomes" id="UP001432995"/>
    </source>
</evidence>
<feature type="domain" description="TonB-dependent receptor-like beta-barrel" evidence="19">
    <location>
        <begin position="321"/>
        <end position="696"/>
    </location>
</feature>
<dbReference type="PROSITE" id="PS52016">
    <property type="entry name" value="TONB_DEPENDENT_REC_3"/>
    <property type="match status" value="1"/>
</dbReference>
<keyword evidence="10 16" id="KW-0798">TonB box</keyword>
<dbReference type="InterPro" id="IPR037066">
    <property type="entry name" value="Plug_dom_sf"/>
</dbReference>
<sequence length="727" mass="77169">MRGLLIPALAAGLSAVAIGRALAQDPARAAPQAVTLDELSVESRDGAARDPGLPPPTGTIGRAPAPFAGGQVASGGRVGFLGNRSVFDTPFTQSNYTEELIRNQQAQTLADVFANNPSVRDQQPPFGSQPSTFIRGFYVNSRDYAFDGLYGITNTYRPAVEGIERVEILSGPGAFLYGFPPSGSAVGVINLVPKRAAATPLTRVTAQYLSTGHAGGTFDVGRRFGDGDAVGVRVNGAYRNGATPIDHQNLGLGFLSLGLDVRGEALRLSLDAGYQHLDLDAESNGLTVLRGVRIPRAPRLTLNVQQPWERSDIEHGFGVLRAEYDLAPDATLFGAVGGSLATRDFFRTQSTITDAAGRLQQQIRTVSADNRQWRGEVGLRARIDTGPIRHSVAVVATHYAMDEPFATALGPQQIRSALYAPVLVARPDRPVPRPNVTTLSELDGLAVTDTASILDGRVELMAGGRFQAVRRDLALPGGGFSSRYDKSAATPMTALIVKPWDRLSLYASYAEGFGFGPNPPGSAVNAGATFPPVRTSQIETGAKLDLDPVGVTLAFFEIAQPSGILDPRTFVFSLNGEQHNQGIDLAVFGAPAEGVRVLAGLTLIDGRLSKTAGRAYDGHVAPGVPGLQANLGGEVDLPAWMLPGVTLTGRVIYTASQYYDQANTQTIPDWTRLDLGIRHSFTVNGTPLTARFNVENAAGVRYWASTGYNALSYGTPRTFLASLTADF</sequence>
<dbReference type="PANTHER" id="PTHR32552">
    <property type="entry name" value="FERRICHROME IRON RECEPTOR-RELATED"/>
    <property type="match status" value="1"/>
</dbReference>
<dbReference type="Pfam" id="PF00593">
    <property type="entry name" value="TonB_dep_Rec_b-barrel"/>
    <property type="match status" value="1"/>
</dbReference>
<evidence type="ECO:0000256" key="16">
    <source>
        <dbReference type="RuleBase" id="RU003357"/>
    </source>
</evidence>
<evidence type="ECO:0000256" key="18">
    <source>
        <dbReference type="SAM" id="SignalP"/>
    </source>
</evidence>
<evidence type="ECO:0000256" key="8">
    <source>
        <dbReference type="ARBA" id="ARBA00023004"/>
    </source>
</evidence>
<dbReference type="InterPro" id="IPR036942">
    <property type="entry name" value="Beta-barrel_TonB_sf"/>
</dbReference>
<dbReference type="PANTHER" id="PTHR32552:SF82">
    <property type="entry name" value="FCUA PROTEIN"/>
    <property type="match status" value="1"/>
</dbReference>
<evidence type="ECO:0000256" key="13">
    <source>
        <dbReference type="ARBA" id="ARBA00023237"/>
    </source>
</evidence>
<evidence type="ECO:0000259" key="20">
    <source>
        <dbReference type="Pfam" id="PF07715"/>
    </source>
</evidence>
<evidence type="ECO:0000256" key="10">
    <source>
        <dbReference type="ARBA" id="ARBA00023077"/>
    </source>
</evidence>
<dbReference type="InterPro" id="IPR012910">
    <property type="entry name" value="Plug_dom"/>
</dbReference>
<dbReference type="InterPro" id="IPR010105">
    <property type="entry name" value="TonB_sidphr_rcpt"/>
</dbReference>